<feature type="domain" description="Helicase XPB/Ssl2 N-terminal" evidence="2">
    <location>
        <begin position="448"/>
        <end position="570"/>
    </location>
</feature>
<sequence>MPTFSEHVRGLSDSALTALLLARPDLTFPAPTSLASLTARATNRSSLERALTRLDAFTLQVLEAVVALDPVEPITRTRLARALPGAPKAALGDVVDRLTTRGLVWGARHLHPAPGLPELLGPYPAGLGPVTGQAADLDALTDAPAGSREILDALAWGPPVGREPASPGAAPAVDALVDRGLLQRADGHLLLLPREVGLALRGGRTHRAAVHAPPAITSEPVPVEHVDAASLTAADDAVHHVHELVVAWRAEPPAALRAGGLGVRDLRRFATRLDVPEDTAGLVLEIAAAAGLVTDDGGAVARYAPTLLAEEWLTQDLPERWAALVRAWWTTARTPWLIGTRDARGSAIAPLGPDLQRPWVAPLRAAVLGVLTDHPGRSASADAVLDVLEWRTPRAVPPRHAIEQLLAEAQVLGVTAHGAISTAGAALVRGEDPASALAQVLPPAVDDLLLQSDLTGIVPGRPTRELAALLDVAAVLESRGGALTVRFTDASVTGALEAGLDGDALLARLAHHSRTGVPQPLEYLVRDAMRRYGRLRVGEALSYVRSDDPALLAGLATNPRLRALGLRELAPTVLVASAPADELGPALRALGLVPVSDGAQGTVVRQGTGTPSPDDGARPVAVPSARGGAGRPGQGRAAHDLAGPVLPEPADVRRERVAALVARLRSAAPAPSDAPGRRAAEPGTSEPSDALTRLREAIDAGRDVVLHVIDASGRPDRRTVRPLHLDAGRLRARDVAREAELTVAVHRVARVDVVGAADPPKEPHD</sequence>
<dbReference type="GO" id="GO:0004386">
    <property type="term" value="F:helicase activity"/>
    <property type="evidence" value="ECO:0007669"/>
    <property type="project" value="UniProtKB-KW"/>
</dbReference>
<keyword evidence="3" id="KW-0347">Helicase</keyword>
<feature type="region of interest" description="Disordered" evidence="1">
    <location>
        <begin position="601"/>
        <end position="645"/>
    </location>
</feature>
<dbReference type="Pfam" id="PF13625">
    <property type="entry name" value="Helicase_C_3"/>
    <property type="match status" value="1"/>
</dbReference>
<gene>
    <name evidence="3" type="ORF">SAMN04488035_1918</name>
</gene>
<feature type="region of interest" description="Disordered" evidence="1">
    <location>
        <begin position="667"/>
        <end position="690"/>
    </location>
</feature>
<evidence type="ECO:0000313" key="3">
    <source>
        <dbReference type="EMBL" id="SFF19728.1"/>
    </source>
</evidence>
<reference evidence="4" key="1">
    <citation type="submission" date="2016-10" db="EMBL/GenBank/DDBJ databases">
        <authorList>
            <person name="Varghese N."/>
            <person name="Submissions S."/>
        </authorList>
    </citation>
    <scope>NUCLEOTIDE SEQUENCE [LARGE SCALE GENOMIC DNA]</scope>
    <source>
        <strain evidence="4">DSM 19083</strain>
    </source>
</reference>
<dbReference type="RefSeq" id="WP_093377861.1">
    <property type="nucleotide sequence ID" value="NZ_BNAN01000003.1"/>
</dbReference>
<dbReference type="Proteomes" id="UP000198520">
    <property type="component" value="Unassembled WGS sequence"/>
</dbReference>
<dbReference type="OrthoDB" id="3415124at2"/>
<keyword evidence="4" id="KW-1185">Reference proteome</keyword>
<dbReference type="EMBL" id="FONZ01000003">
    <property type="protein sequence ID" value="SFF19728.1"/>
    <property type="molecule type" value="Genomic_DNA"/>
</dbReference>
<proteinExistence type="predicted"/>
<keyword evidence="3" id="KW-0067">ATP-binding</keyword>
<evidence type="ECO:0000256" key="1">
    <source>
        <dbReference type="SAM" id="MobiDB-lite"/>
    </source>
</evidence>
<keyword evidence="3" id="KW-0378">Hydrolase</keyword>
<dbReference type="AlphaFoldDB" id="A0A1I2GR20"/>
<organism evidence="3 4">
    <name type="scientific">Flavimobilis marinus</name>
    <dbReference type="NCBI Taxonomy" id="285351"/>
    <lineage>
        <taxon>Bacteria</taxon>
        <taxon>Bacillati</taxon>
        <taxon>Actinomycetota</taxon>
        <taxon>Actinomycetes</taxon>
        <taxon>Micrococcales</taxon>
        <taxon>Jonesiaceae</taxon>
        <taxon>Flavimobilis</taxon>
    </lineage>
</organism>
<evidence type="ECO:0000259" key="2">
    <source>
        <dbReference type="Pfam" id="PF13625"/>
    </source>
</evidence>
<name>A0A1I2GR20_9MICO</name>
<protein>
    <submittedName>
        <fullName evidence="3">Helicase conserved C-terminal domain-containing protein</fullName>
    </submittedName>
</protein>
<accession>A0A1I2GR20</accession>
<dbReference type="InterPro" id="IPR032830">
    <property type="entry name" value="XPB/Ssl2_N"/>
</dbReference>
<evidence type="ECO:0000313" key="4">
    <source>
        <dbReference type="Proteomes" id="UP000198520"/>
    </source>
</evidence>
<keyword evidence="3" id="KW-0547">Nucleotide-binding</keyword>
<dbReference type="STRING" id="285351.SAMN04488035_1918"/>